<dbReference type="PROSITE" id="PS50082">
    <property type="entry name" value="WD_REPEATS_2"/>
    <property type="match status" value="1"/>
</dbReference>
<reference evidence="5 6" key="1">
    <citation type="journal article" date="2023" name="Plants (Basel)">
        <title>Bridging the Gap: Combining Genomics and Transcriptomics Approaches to Understand Stylosanthes scabra, an Orphan Legume from the Brazilian Caatinga.</title>
        <authorList>
            <person name="Ferreira-Neto J.R.C."/>
            <person name="da Silva M.D."/>
            <person name="Binneck E."/>
            <person name="de Melo N.F."/>
            <person name="da Silva R.H."/>
            <person name="de Melo A.L.T.M."/>
            <person name="Pandolfi V."/>
            <person name="Bustamante F.O."/>
            <person name="Brasileiro-Vidal A.C."/>
            <person name="Benko-Iseppon A.M."/>
        </authorList>
    </citation>
    <scope>NUCLEOTIDE SEQUENCE [LARGE SCALE GENOMIC DNA]</scope>
    <source>
        <tissue evidence="5">Leaves</tissue>
    </source>
</reference>
<dbReference type="InterPro" id="IPR037379">
    <property type="entry name" value="WDR74/Nsa1"/>
</dbReference>
<feature type="compositionally biased region" description="Basic and acidic residues" evidence="4">
    <location>
        <begin position="392"/>
        <end position="401"/>
    </location>
</feature>
<dbReference type="SUPFAM" id="SSF50998">
    <property type="entry name" value="Quinoprotein alcohol dehydrogenase-like"/>
    <property type="match status" value="1"/>
</dbReference>
<feature type="compositionally biased region" description="Basic residues" evidence="4">
    <location>
        <begin position="428"/>
        <end position="443"/>
    </location>
</feature>
<feature type="region of interest" description="Disordered" evidence="4">
    <location>
        <begin position="384"/>
        <end position="443"/>
    </location>
</feature>
<name>A0ABU6UEV3_9FABA</name>
<dbReference type="InterPro" id="IPR011047">
    <property type="entry name" value="Quinoprotein_ADH-like_sf"/>
</dbReference>
<organism evidence="5 6">
    <name type="scientific">Stylosanthes scabra</name>
    <dbReference type="NCBI Taxonomy" id="79078"/>
    <lineage>
        <taxon>Eukaryota</taxon>
        <taxon>Viridiplantae</taxon>
        <taxon>Streptophyta</taxon>
        <taxon>Embryophyta</taxon>
        <taxon>Tracheophyta</taxon>
        <taxon>Spermatophyta</taxon>
        <taxon>Magnoliopsida</taxon>
        <taxon>eudicotyledons</taxon>
        <taxon>Gunneridae</taxon>
        <taxon>Pentapetalae</taxon>
        <taxon>rosids</taxon>
        <taxon>fabids</taxon>
        <taxon>Fabales</taxon>
        <taxon>Fabaceae</taxon>
        <taxon>Papilionoideae</taxon>
        <taxon>50 kb inversion clade</taxon>
        <taxon>dalbergioids sensu lato</taxon>
        <taxon>Dalbergieae</taxon>
        <taxon>Pterocarpus clade</taxon>
        <taxon>Stylosanthes</taxon>
    </lineage>
</organism>
<dbReference type="PANTHER" id="PTHR16038:SF4">
    <property type="entry name" value="WD REPEAT-CONTAINING PROTEIN 74"/>
    <property type="match status" value="1"/>
</dbReference>
<gene>
    <name evidence="5" type="ORF">PIB30_043526</name>
</gene>
<dbReference type="InterPro" id="IPR001680">
    <property type="entry name" value="WD40_rpt"/>
</dbReference>
<dbReference type="Proteomes" id="UP001341840">
    <property type="component" value="Unassembled WGS sequence"/>
</dbReference>
<evidence type="ECO:0000256" key="1">
    <source>
        <dbReference type="ARBA" id="ARBA00022574"/>
    </source>
</evidence>
<keyword evidence="6" id="KW-1185">Reference proteome</keyword>
<dbReference type="CDD" id="cd22857">
    <property type="entry name" value="WDR74"/>
    <property type="match status" value="1"/>
</dbReference>
<evidence type="ECO:0000256" key="4">
    <source>
        <dbReference type="SAM" id="MobiDB-lite"/>
    </source>
</evidence>
<dbReference type="PROSITE" id="PS00678">
    <property type="entry name" value="WD_REPEATS_1"/>
    <property type="match status" value="1"/>
</dbReference>
<dbReference type="InterPro" id="IPR015943">
    <property type="entry name" value="WD40/YVTN_repeat-like_dom_sf"/>
</dbReference>
<dbReference type="InterPro" id="IPR019775">
    <property type="entry name" value="WD40_repeat_CS"/>
</dbReference>
<evidence type="ECO:0000313" key="6">
    <source>
        <dbReference type="Proteomes" id="UP001341840"/>
    </source>
</evidence>
<feature type="repeat" description="WD" evidence="3">
    <location>
        <begin position="298"/>
        <end position="335"/>
    </location>
</feature>
<protein>
    <recommendedName>
        <fullName evidence="7">WD repeat-containing protein 74</fullName>
    </recommendedName>
</protein>
<evidence type="ECO:0008006" key="7">
    <source>
        <dbReference type="Google" id="ProtNLM"/>
    </source>
</evidence>
<dbReference type="SMART" id="SM00320">
    <property type="entry name" value="WD40"/>
    <property type="match status" value="2"/>
</dbReference>
<evidence type="ECO:0000256" key="2">
    <source>
        <dbReference type="ARBA" id="ARBA00022737"/>
    </source>
</evidence>
<proteinExistence type="predicted"/>
<keyword evidence="2" id="KW-0677">Repeat</keyword>
<evidence type="ECO:0000313" key="5">
    <source>
        <dbReference type="EMBL" id="MED6159579.1"/>
    </source>
</evidence>
<evidence type="ECO:0000256" key="3">
    <source>
        <dbReference type="PROSITE-ProRule" id="PRU00221"/>
    </source>
</evidence>
<comment type="caution">
    <text evidence="5">The sequence shown here is derived from an EMBL/GenBank/DDBJ whole genome shotgun (WGS) entry which is preliminary data.</text>
</comment>
<sequence length="443" mass="48577">MPRTTTVDCPGCPPLRALTFDTLGLIKVLETRDKQGAPRVVERWGEPDSSKCITAVSMLQYYSNPLLAVARKNGQIEILSPVSGDLQATIPSASDLDLQSDVVGLHLFANSNLELSTRPCTLLTCTSKGNASIRSIDISDSSTESSCLDSSKAWNVCGSGSIECCKVDGNEKFALFGGKGVEVNLWDLDNCSKIWNAKSPSKDNLGIFTPTWFTSATFLRKDDHRKFVAGTNSHQVRLYDMSAQRRPVLSFDFRETPIKALAEDIDGYSIYVGNGSGDMASFDIRTGKLLGCFTGKCSGSIRSIVRHPELPVVASCGLDSYLRLWDTKTRQLLSSVFLKQHLLHVVIDSGFTVEAEIPEEADLPCKEQPVNKIGVVEGVEASPLKRKKSLKNKGDVTESERRKRSKHSKEGKKSKGNDEGDKIASLGKRSKSKSKKKKQEHEI</sequence>
<dbReference type="PANTHER" id="PTHR16038">
    <property type="entry name" value="NOP SEVEN ASSOCIATED PROTEIN 1"/>
    <property type="match status" value="1"/>
</dbReference>
<feature type="compositionally biased region" description="Basic and acidic residues" evidence="4">
    <location>
        <begin position="411"/>
        <end position="422"/>
    </location>
</feature>
<keyword evidence="1 3" id="KW-0853">WD repeat</keyword>
<dbReference type="EMBL" id="JASCZI010121083">
    <property type="protein sequence ID" value="MED6159579.1"/>
    <property type="molecule type" value="Genomic_DNA"/>
</dbReference>
<dbReference type="Gene3D" id="2.130.10.10">
    <property type="entry name" value="YVTN repeat-like/Quinoprotein amine dehydrogenase"/>
    <property type="match status" value="2"/>
</dbReference>
<accession>A0ABU6UEV3</accession>